<dbReference type="Pfam" id="PF06985">
    <property type="entry name" value="HET"/>
    <property type="match status" value="1"/>
</dbReference>
<comment type="caution">
    <text evidence="3">The sequence shown here is derived from an EMBL/GenBank/DDBJ whole genome shotgun (WGS) entry which is preliminary data.</text>
</comment>
<feature type="non-terminal residue" evidence="3">
    <location>
        <position position="154"/>
    </location>
</feature>
<keyword evidence="4" id="KW-1185">Reference proteome</keyword>
<dbReference type="GeneID" id="85321875"/>
<gene>
    <name evidence="3" type="ORF">B0T26DRAFT_655187</name>
</gene>
<accession>A0AA39ZYH2</accession>
<dbReference type="PANTHER" id="PTHR24148">
    <property type="entry name" value="ANKYRIN REPEAT DOMAIN-CONTAINING PROTEIN 39 HOMOLOG-RELATED"/>
    <property type="match status" value="1"/>
</dbReference>
<dbReference type="AlphaFoldDB" id="A0AA39ZYH2"/>
<dbReference type="InterPro" id="IPR010730">
    <property type="entry name" value="HET"/>
</dbReference>
<organism evidence="3 4">
    <name type="scientific">Lasiosphaeria miniovina</name>
    <dbReference type="NCBI Taxonomy" id="1954250"/>
    <lineage>
        <taxon>Eukaryota</taxon>
        <taxon>Fungi</taxon>
        <taxon>Dikarya</taxon>
        <taxon>Ascomycota</taxon>
        <taxon>Pezizomycotina</taxon>
        <taxon>Sordariomycetes</taxon>
        <taxon>Sordariomycetidae</taxon>
        <taxon>Sordariales</taxon>
        <taxon>Lasiosphaeriaceae</taxon>
        <taxon>Lasiosphaeria</taxon>
    </lineage>
</organism>
<sequence length="154" mass="16950">MDEAADSPAQTIPERDSYAYSPLPDPDSFRTVEVLPGAGADPVVCNLRVHSTSPDDNDNNGAPWPEYEALSYVWGDPAPSQRIRIRDADADGDCDETMAVTANLHAALRRLRQPDQPRTLWADGICINQADAGEKSHQVRQMGAFYSRARRVVV</sequence>
<name>A0AA39ZYH2_9PEZI</name>
<protein>
    <submittedName>
        <fullName evidence="3">Heterokaryon incompatibility protein-domain-containing protein</fullName>
    </submittedName>
</protein>
<dbReference type="RefSeq" id="XP_060291024.1">
    <property type="nucleotide sequence ID" value="XM_060438605.1"/>
</dbReference>
<evidence type="ECO:0000259" key="2">
    <source>
        <dbReference type="Pfam" id="PF06985"/>
    </source>
</evidence>
<reference evidence="3" key="1">
    <citation type="submission" date="2023-06" db="EMBL/GenBank/DDBJ databases">
        <title>Genome-scale phylogeny and comparative genomics of the fungal order Sordariales.</title>
        <authorList>
            <consortium name="Lawrence Berkeley National Laboratory"/>
            <person name="Hensen N."/>
            <person name="Bonometti L."/>
            <person name="Westerberg I."/>
            <person name="Brannstrom I.O."/>
            <person name="Guillou S."/>
            <person name="Cros-Aarteil S."/>
            <person name="Calhoun S."/>
            <person name="Haridas S."/>
            <person name="Kuo A."/>
            <person name="Mondo S."/>
            <person name="Pangilinan J."/>
            <person name="Riley R."/>
            <person name="LaButti K."/>
            <person name="Andreopoulos B."/>
            <person name="Lipzen A."/>
            <person name="Chen C."/>
            <person name="Yanf M."/>
            <person name="Daum C."/>
            <person name="Ng V."/>
            <person name="Clum A."/>
            <person name="Steindorff A."/>
            <person name="Ohm R."/>
            <person name="Martin F."/>
            <person name="Silar P."/>
            <person name="Natvig D."/>
            <person name="Lalanne C."/>
            <person name="Gautier V."/>
            <person name="Ament-velasquez S.L."/>
            <person name="Kruys A."/>
            <person name="Hutchinson M.I."/>
            <person name="Powell A.J."/>
            <person name="Barry K."/>
            <person name="Miller A.N."/>
            <person name="Grigoriev I.V."/>
            <person name="Debuchy R."/>
            <person name="Gladieux P."/>
            <person name="Thoren M.H."/>
            <person name="Johannesson H."/>
        </authorList>
    </citation>
    <scope>NUCLEOTIDE SEQUENCE</scope>
    <source>
        <strain evidence="3">SMH2392-1A</strain>
    </source>
</reference>
<dbReference type="PANTHER" id="PTHR24148:SF64">
    <property type="entry name" value="HETEROKARYON INCOMPATIBILITY DOMAIN-CONTAINING PROTEIN"/>
    <property type="match status" value="1"/>
</dbReference>
<feature type="region of interest" description="Disordered" evidence="1">
    <location>
        <begin position="1"/>
        <end position="27"/>
    </location>
</feature>
<dbReference type="EMBL" id="JAUIRO010000007">
    <property type="protein sequence ID" value="KAK0705930.1"/>
    <property type="molecule type" value="Genomic_DNA"/>
</dbReference>
<feature type="domain" description="Heterokaryon incompatibility" evidence="2">
    <location>
        <begin position="67"/>
        <end position="154"/>
    </location>
</feature>
<proteinExistence type="predicted"/>
<dbReference type="Proteomes" id="UP001172101">
    <property type="component" value="Unassembled WGS sequence"/>
</dbReference>
<evidence type="ECO:0000313" key="3">
    <source>
        <dbReference type="EMBL" id="KAK0705930.1"/>
    </source>
</evidence>
<evidence type="ECO:0000313" key="4">
    <source>
        <dbReference type="Proteomes" id="UP001172101"/>
    </source>
</evidence>
<dbReference type="InterPro" id="IPR052895">
    <property type="entry name" value="HetReg/Transcr_Mod"/>
</dbReference>
<evidence type="ECO:0000256" key="1">
    <source>
        <dbReference type="SAM" id="MobiDB-lite"/>
    </source>
</evidence>